<dbReference type="GO" id="GO:0046474">
    <property type="term" value="P:glycerophospholipid biosynthetic process"/>
    <property type="evidence" value="ECO:0007669"/>
    <property type="project" value="TreeGrafter"/>
</dbReference>
<dbReference type="Pfam" id="PF01066">
    <property type="entry name" value="CDP-OH_P_transf"/>
    <property type="match status" value="1"/>
</dbReference>
<comment type="pathway">
    <text evidence="2">Lipid metabolism; phospholipid metabolism.</text>
</comment>
<dbReference type="PANTHER" id="PTHR14269:SF52">
    <property type="entry name" value="PHOSPHATIDYLGLYCEROPHOSPHATE SYNTHASE-RELATED"/>
    <property type="match status" value="1"/>
</dbReference>
<keyword evidence="7 18" id="KW-0812">Transmembrane</keyword>
<dbReference type="NCBIfam" id="TIGR00560">
    <property type="entry name" value="pgsA"/>
    <property type="match status" value="1"/>
</dbReference>
<keyword evidence="4" id="KW-1003">Cell membrane</keyword>
<protein>
    <recommendedName>
        <fullName evidence="15">CDP-diacylglycerol--glycerol-3-phosphate 3-phosphatidyltransferase</fullName>
        <ecNumber evidence="15">2.7.8.5</ecNumber>
    </recommendedName>
</protein>
<comment type="catalytic activity">
    <reaction evidence="13">
        <text>a CDP-1,2-diacyl-sn-glycerol + sn-glycerol 3-phosphate = a 1,2-diacyl-sn-glycero-3-phospho-(1'-sn-glycero-3'-phosphate) + CMP + H(+)</text>
        <dbReference type="Rhea" id="RHEA:12593"/>
        <dbReference type="ChEBI" id="CHEBI:15378"/>
        <dbReference type="ChEBI" id="CHEBI:57597"/>
        <dbReference type="ChEBI" id="CHEBI:58332"/>
        <dbReference type="ChEBI" id="CHEBI:60110"/>
        <dbReference type="ChEBI" id="CHEBI:60377"/>
        <dbReference type="EC" id="2.7.8.5"/>
    </reaction>
</comment>
<proteinExistence type="inferred from homology"/>
<evidence type="ECO:0000256" key="13">
    <source>
        <dbReference type="ARBA" id="ARBA00048586"/>
    </source>
</evidence>
<reference evidence="19 20" key="1">
    <citation type="submission" date="2015-07" db="EMBL/GenBank/DDBJ databases">
        <authorList>
            <person name="Noorani M."/>
        </authorList>
    </citation>
    <scope>NUCLEOTIDE SEQUENCE [LARGE SCALE GENOMIC DNA]</scope>
    <source>
        <strain evidence="19 20">NRRL B-24567</strain>
    </source>
</reference>
<feature type="transmembrane region" description="Helical" evidence="18">
    <location>
        <begin position="169"/>
        <end position="185"/>
    </location>
</feature>
<keyword evidence="12" id="KW-1208">Phospholipid metabolism</keyword>
<evidence type="ECO:0000256" key="5">
    <source>
        <dbReference type="ARBA" id="ARBA00022516"/>
    </source>
</evidence>
<dbReference type="EC" id="2.7.8.5" evidence="15"/>
<evidence type="ECO:0000256" key="12">
    <source>
        <dbReference type="ARBA" id="ARBA00023264"/>
    </source>
</evidence>
<keyword evidence="9" id="KW-0443">Lipid metabolism</keyword>
<comment type="function">
    <text evidence="14">Probably catalyzes the synthesis of phosphatidylglycerophosphate by transferring a phosphatidyl group from CDP-diacylglycerol to glycerol 3-phosphate.</text>
</comment>
<comment type="subcellular location">
    <subcellularLocation>
        <location evidence="1">Cell membrane</location>
        <topology evidence="1">Multi-pass membrane protein</topology>
    </subcellularLocation>
</comment>
<evidence type="ECO:0000256" key="18">
    <source>
        <dbReference type="SAM" id="Phobius"/>
    </source>
</evidence>
<gene>
    <name evidence="19" type="ORF">ADK41_06000</name>
</gene>
<evidence type="ECO:0000313" key="19">
    <source>
        <dbReference type="EMBL" id="KOT43207.1"/>
    </source>
</evidence>
<dbReference type="PROSITE" id="PS00379">
    <property type="entry name" value="CDP_ALCOHOL_P_TRANSF"/>
    <property type="match status" value="1"/>
</dbReference>
<dbReference type="InterPro" id="IPR050324">
    <property type="entry name" value="CDP-alcohol_PTase-I"/>
</dbReference>
<feature type="region of interest" description="Disordered" evidence="17">
    <location>
        <begin position="1"/>
        <end position="81"/>
    </location>
</feature>
<dbReference type="InterPro" id="IPR048254">
    <property type="entry name" value="CDP_ALCOHOL_P_TRANSF_CS"/>
</dbReference>
<evidence type="ECO:0000256" key="11">
    <source>
        <dbReference type="ARBA" id="ARBA00023209"/>
    </source>
</evidence>
<dbReference type="GO" id="GO:0005886">
    <property type="term" value="C:plasma membrane"/>
    <property type="evidence" value="ECO:0007669"/>
    <property type="project" value="UniProtKB-SubCell"/>
</dbReference>
<sequence length="290" mass="29916">MTGVPASAAGGPSGTRRVAGAVPGGMSASGRVVAREARGTAPGPSGGGPARRDASGGVRAHGDAAAPATAPRDGVDAEDGAKPARGAKIAAAAVNQASVWNIANLLTMLRLLLVPAFVVLMLAEGGDDPAWRSFAWAAFAIAMITDLFDGHLARTYNLVTDFGKIADPIADKAIMGAALICLSSLGDLPWWVTGVILGRELGITLLRFLVIRYGVIPASRGGKLKTLTQGIAVGMYVLALTGWLATLRWWVMAAAVVLTVATGLDYVKQAIVLRRRGIAERQAALEETEA</sequence>
<evidence type="ECO:0000256" key="4">
    <source>
        <dbReference type="ARBA" id="ARBA00022475"/>
    </source>
</evidence>
<dbReference type="UniPathway" id="UPA00085"/>
<feature type="transmembrane region" description="Helical" evidence="18">
    <location>
        <begin position="129"/>
        <end position="148"/>
    </location>
</feature>
<feature type="compositionally biased region" description="Low complexity" evidence="17">
    <location>
        <begin position="1"/>
        <end position="10"/>
    </location>
</feature>
<comment type="similarity">
    <text evidence="3 16">Belongs to the CDP-alcohol phosphatidyltransferase class-I family.</text>
</comment>
<feature type="transmembrane region" description="Helical" evidence="18">
    <location>
        <begin position="102"/>
        <end position="123"/>
    </location>
</feature>
<keyword evidence="8 18" id="KW-1133">Transmembrane helix</keyword>
<evidence type="ECO:0000256" key="9">
    <source>
        <dbReference type="ARBA" id="ARBA00023098"/>
    </source>
</evidence>
<keyword evidence="5" id="KW-0444">Lipid biosynthesis</keyword>
<evidence type="ECO:0000256" key="1">
    <source>
        <dbReference type="ARBA" id="ARBA00004651"/>
    </source>
</evidence>
<dbReference type="RefSeq" id="WP_030825949.1">
    <property type="nucleotide sequence ID" value="NZ_JBFBKA010000034.1"/>
</dbReference>
<evidence type="ECO:0000256" key="7">
    <source>
        <dbReference type="ARBA" id="ARBA00022692"/>
    </source>
</evidence>
<dbReference type="FunFam" id="1.20.120.1760:FF:000007">
    <property type="entry name" value="CDP-diacylglycerol--glycerol-3-phosphate 3-phosphatidyltransferase"/>
    <property type="match status" value="1"/>
</dbReference>
<dbReference type="InterPro" id="IPR043130">
    <property type="entry name" value="CDP-OH_PTrfase_TM_dom"/>
</dbReference>
<dbReference type="OrthoDB" id="9796672at2"/>
<evidence type="ECO:0000256" key="3">
    <source>
        <dbReference type="ARBA" id="ARBA00010441"/>
    </source>
</evidence>
<dbReference type="PATRIC" id="fig|36816.3.peg.1283"/>
<evidence type="ECO:0000313" key="20">
    <source>
        <dbReference type="Proteomes" id="UP000037773"/>
    </source>
</evidence>
<comment type="caution">
    <text evidence="19">The sequence shown here is derived from an EMBL/GenBank/DDBJ whole genome shotgun (WGS) entry which is preliminary data.</text>
</comment>
<evidence type="ECO:0000256" key="8">
    <source>
        <dbReference type="ARBA" id="ARBA00022989"/>
    </source>
</evidence>
<evidence type="ECO:0000256" key="17">
    <source>
        <dbReference type="SAM" id="MobiDB-lite"/>
    </source>
</evidence>
<evidence type="ECO:0000256" key="6">
    <source>
        <dbReference type="ARBA" id="ARBA00022679"/>
    </source>
</evidence>
<evidence type="ECO:0000256" key="15">
    <source>
        <dbReference type="NCBIfam" id="TIGR00560"/>
    </source>
</evidence>
<evidence type="ECO:0000256" key="16">
    <source>
        <dbReference type="RuleBase" id="RU003750"/>
    </source>
</evidence>
<dbReference type="PANTHER" id="PTHR14269">
    <property type="entry name" value="CDP-DIACYLGLYCEROL--GLYCEROL-3-PHOSPHATE 3-PHOSPHATIDYLTRANSFERASE-RELATED"/>
    <property type="match status" value="1"/>
</dbReference>
<dbReference type="AlphaFoldDB" id="A0A0M8QLL7"/>
<evidence type="ECO:0000256" key="14">
    <source>
        <dbReference type="ARBA" id="ARBA00053364"/>
    </source>
</evidence>
<dbReference type="InterPro" id="IPR000462">
    <property type="entry name" value="CDP-OH_P_trans"/>
</dbReference>
<keyword evidence="20" id="KW-1185">Reference proteome</keyword>
<dbReference type="Proteomes" id="UP000037773">
    <property type="component" value="Unassembled WGS sequence"/>
</dbReference>
<keyword evidence="11" id="KW-0594">Phospholipid biosynthesis</keyword>
<accession>A0A0M8QLL7</accession>
<dbReference type="InterPro" id="IPR004570">
    <property type="entry name" value="Phosphatidylglycerol_P_synth"/>
</dbReference>
<organism evidence="19 20">
    <name type="scientific">Streptomyces caelestis</name>
    <dbReference type="NCBI Taxonomy" id="36816"/>
    <lineage>
        <taxon>Bacteria</taxon>
        <taxon>Bacillati</taxon>
        <taxon>Actinomycetota</taxon>
        <taxon>Actinomycetes</taxon>
        <taxon>Kitasatosporales</taxon>
        <taxon>Streptomycetaceae</taxon>
        <taxon>Streptomyces</taxon>
    </lineage>
</organism>
<keyword evidence="6 16" id="KW-0808">Transferase</keyword>
<evidence type="ECO:0000256" key="2">
    <source>
        <dbReference type="ARBA" id="ARBA00005074"/>
    </source>
</evidence>
<dbReference type="EMBL" id="LGCN01000062">
    <property type="protein sequence ID" value="KOT43207.1"/>
    <property type="molecule type" value="Genomic_DNA"/>
</dbReference>
<feature type="compositionally biased region" description="Low complexity" evidence="17">
    <location>
        <begin position="63"/>
        <end position="72"/>
    </location>
</feature>
<feature type="transmembrane region" description="Helical" evidence="18">
    <location>
        <begin position="250"/>
        <end position="267"/>
    </location>
</feature>
<keyword evidence="10 18" id="KW-0472">Membrane</keyword>
<dbReference type="Gene3D" id="1.20.120.1760">
    <property type="match status" value="1"/>
</dbReference>
<dbReference type="GO" id="GO:0008444">
    <property type="term" value="F:CDP-diacylglycerol-glycerol-3-phosphate 3-phosphatidyltransferase activity"/>
    <property type="evidence" value="ECO:0007669"/>
    <property type="project" value="UniProtKB-UniRule"/>
</dbReference>
<evidence type="ECO:0000256" key="10">
    <source>
        <dbReference type="ARBA" id="ARBA00023136"/>
    </source>
</evidence>
<name>A0A0M8QLL7_9ACTN</name>